<proteinExistence type="predicted"/>
<evidence type="ECO:0000313" key="2">
    <source>
        <dbReference type="EMBL" id="TKC08637.1"/>
    </source>
</evidence>
<dbReference type="RefSeq" id="WP_136834058.1">
    <property type="nucleotide sequence ID" value="NZ_SWBQ01000001.1"/>
</dbReference>
<reference evidence="2 3" key="1">
    <citation type="submission" date="2019-04" db="EMBL/GenBank/DDBJ databases">
        <title>Pedobacter sp. RP-3-15 sp. nov., isolated from Arctic soil.</title>
        <authorList>
            <person name="Dahal R.H."/>
            <person name="Kim D.-U."/>
        </authorList>
    </citation>
    <scope>NUCLEOTIDE SEQUENCE [LARGE SCALE GENOMIC DNA]</scope>
    <source>
        <strain evidence="2 3">RP-3-15</strain>
    </source>
</reference>
<evidence type="ECO:0000313" key="3">
    <source>
        <dbReference type="Proteomes" id="UP000307244"/>
    </source>
</evidence>
<comment type="caution">
    <text evidence="2">The sequence shown here is derived from an EMBL/GenBank/DDBJ whole genome shotgun (WGS) entry which is preliminary data.</text>
</comment>
<dbReference type="Proteomes" id="UP000307244">
    <property type="component" value="Unassembled WGS sequence"/>
</dbReference>
<keyword evidence="1" id="KW-0732">Signal</keyword>
<accession>A0A4U1CLF6</accession>
<protein>
    <submittedName>
        <fullName evidence="2">Uncharacterized protein</fullName>
    </submittedName>
</protein>
<feature type="chain" id="PRO_5020516229" evidence="1">
    <location>
        <begin position="24"/>
        <end position="505"/>
    </location>
</feature>
<organism evidence="2 3">
    <name type="scientific">Pedobacter frigoris</name>
    <dbReference type="NCBI Taxonomy" id="2571272"/>
    <lineage>
        <taxon>Bacteria</taxon>
        <taxon>Pseudomonadati</taxon>
        <taxon>Bacteroidota</taxon>
        <taxon>Sphingobacteriia</taxon>
        <taxon>Sphingobacteriales</taxon>
        <taxon>Sphingobacteriaceae</taxon>
        <taxon>Pedobacter</taxon>
    </lineage>
</organism>
<feature type="signal peptide" evidence="1">
    <location>
        <begin position="1"/>
        <end position="23"/>
    </location>
</feature>
<gene>
    <name evidence="2" type="ORF">FA047_00620</name>
</gene>
<dbReference type="EMBL" id="SWBQ01000001">
    <property type="protein sequence ID" value="TKC08637.1"/>
    <property type="molecule type" value="Genomic_DNA"/>
</dbReference>
<evidence type="ECO:0000256" key="1">
    <source>
        <dbReference type="SAM" id="SignalP"/>
    </source>
</evidence>
<sequence length="505" mass="53675">MQTRIVFIWMSILCFAGVTRSYAQCTGINMDGAYIGSPIYNSFDTYEDIQAGESFIDFITLQFGIPYNSNCPGWKLKVRALTNFTNGSATIDAQYVSLRFNRVTTGSPSAAAMGVSTAAIPLSTSDVTLINSNAPFMAPPDYNAVHKYDMLVQGGNHLMVGSGTYSATLVFSLYNSSNVLVSTKNLTASFTVFYSNSCTGVGLSSYFSNAYSFTTYAQQMAGATMTDAATIQYNPNGATCRGWSLKVRASGNFVNGGNSVAPQYVSIRFNRVNSGSPTAGAIGATNTLVPLSTSDANVINPSNASFNGGTEHKFDLVIQGGNHLVLPNGTYTTNLIFSLYNQANQLISTTTVAVNFQINSTTNSYTLVLQNSANQVDMNLTTPAAIAAGVSVVKSLGLKVTGYSAYQVVVKTSGANLVSGTSSNTIPVAAINLEVTKATTTSGGITCYTRPLSIVDQYFVTNPLSDYTQQVVEFNLRYFTTPGDSRFSGSSGTFTTNVLFVAIPM</sequence>
<dbReference type="OrthoDB" id="738752at2"/>
<name>A0A4U1CLF6_9SPHI</name>
<dbReference type="AlphaFoldDB" id="A0A4U1CLF6"/>
<keyword evidence="3" id="KW-1185">Reference proteome</keyword>